<dbReference type="KEGG" id="aaxa:NCTC10138_01046"/>
<dbReference type="Pfam" id="PF01136">
    <property type="entry name" value="Peptidase_U32"/>
    <property type="match status" value="1"/>
</dbReference>
<dbReference type="EC" id="3.4.-.-" evidence="5"/>
<dbReference type="Pfam" id="PF16325">
    <property type="entry name" value="Peptidase_U32_C"/>
    <property type="match status" value="1"/>
</dbReference>
<dbReference type="STRING" id="1278311.GCA_000428705_00346"/>
<protein>
    <submittedName>
        <fullName evidence="5">Uncharacterized protease yhbU</fullName>
        <ecNumber evidence="5">3.4.-.-</ecNumber>
    </submittedName>
</protein>
<comment type="similarity">
    <text evidence="3">Belongs to the peptidase U32 family.</text>
</comment>
<evidence type="ECO:0000313" key="5">
    <source>
        <dbReference type="EMBL" id="VEU80666.1"/>
    </source>
</evidence>
<dbReference type="PANTHER" id="PTHR30217:SF6">
    <property type="entry name" value="TRNA HYDROXYLATION PROTEIN P"/>
    <property type="match status" value="1"/>
</dbReference>
<reference evidence="5 6" key="1">
    <citation type="submission" date="2019-01" db="EMBL/GenBank/DDBJ databases">
        <authorList>
            <consortium name="Pathogen Informatics"/>
        </authorList>
    </citation>
    <scope>NUCLEOTIDE SEQUENCE [LARGE SCALE GENOMIC DNA]</scope>
    <source>
        <strain evidence="5 6">NCTC10138</strain>
    </source>
</reference>
<dbReference type="OrthoDB" id="9807498at2"/>
<feature type="domain" description="Peptidase family U32 C-terminal" evidence="4">
    <location>
        <begin position="308"/>
        <end position="388"/>
    </location>
</feature>
<dbReference type="PANTHER" id="PTHR30217">
    <property type="entry name" value="PEPTIDASE U32 FAMILY"/>
    <property type="match status" value="1"/>
</dbReference>
<evidence type="ECO:0000256" key="3">
    <source>
        <dbReference type="ARBA" id="ARBA00038374"/>
    </source>
</evidence>
<dbReference type="Proteomes" id="UP000289841">
    <property type="component" value="Chromosome"/>
</dbReference>
<evidence type="ECO:0000259" key="4">
    <source>
        <dbReference type="Pfam" id="PF16325"/>
    </source>
</evidence>
<keyword evidence="1 5" id="KW-0645">Protease</keyword>
<sequence>MVELLAPAGDLEKLKTALIYGADAVFLGGQNFSLRARASNFSVDDIKEAGEFAHNLGKKIYVTTNIIPHEEDLEGLIPYLKALENAKVDAIITASPSIITAALENTSLEVHLSTQQSAMNVNTVNFWYNKGVKRIVLARELTLGEIDVLKTQTEADIEVFIHGGMCMSYSGRCSLSDNMTGRDANRGGCAHSCRWAYTLTVDGKENEQAFSMSSKDLQALKQTVRLIDSGVASLKIEGRMKSQHYIATVVKAYRMLIDEYLEAGKVANYEVYENLISKAENRETSFGYLEGLPGLEQQLYAGQGEKPNQGFIGLVLESDKENLIKIEQRNYFQLGEEIEVFSPKGTERYFILDKLYDEELNEIEIARHPKQTVYIKAPFKIEPYSMLRKKDD</sequence>
<name>A0A449BDZ9_HAPAX</name>
<dbReference type="InterPro" id="IPR051454">
    <property type="entry name" value="RNA/ubiquinone_mod_enzymes"/>
</dbReference>
<dbReference type="GO" id="GO:0006508">
    <property type="term" value="P:proteolysis"/>
    <property type="evidence" value="ECO:0007669"/>
    <property type="project" value="UniProtKB-KW"/>
</dbReference>
<dbReference type="AlphaFoldDB" id="A0A449BDZ9"/>
<evidence type="ECO:0000313" key="6">
    <source>
        <dbReference type="Proteomes" id="UP000289841"/>
    </source>
</evidence>
<keyword evidence="6" id="KW-1185">Reference proteome</keyword>
<dbReference type="RefSeq" id="WP_035375548.1">
    <property type="nucleotide sequence ID" value="NZ_LR215048.1"/>
</dbReference>
<accession>A0A449BDZ9</accession>
<dbReference type="EMBL" id="LR215048">
    <property type="protein sequence ID" value="VEU80666.1"/>
    <property type="molecule type" value="Genomic_DNA"/>
</dbReference>
<gene>
    <name evidence="5" type="primary">yhbU</name>
    <name evidence="5" type="ORF">NCTC10138_01046</name>
</gene>
<dbReference type="Gene3D" id="2.40.30.10">
    <property type="entry name" value="Translation factors"/>
    <property type="match status" value="1"/>
</dbReference>
<evidence type="ECO:0000256" key="1">
    <source>
        <dbReference type="ARBA" id="ARBA00022670"/>
    </source>
</evidence>
<dbReference type="InterPro" id="IPR032525">
    <property type="entry name" value="Peptidase_U32_C"/>
</dbReference>
<keyword evidence="2 5" id="KW-0378">Hydrolase</keyword>
<proteinExistence type="inferred from homology"/>
<dbReference type="InterPro" id="IPR001539">
    <property type="entry name" value="Peptidase_U32"/>
</dbReference>
<evidence type="ECO:0000256" key="2">
    <source>
        <dbReference type="ARBA" id="ARBA00022801"/>
    </source>
</evidence>
<organism evidence="5 6">
    <name type="scientific">Haploplasma axanthum</name>
    <name type="common">Acholeplasma axanthum</name>
    <dbReference type="NCBI Taxonomy" id="29552"/>
    <lineage>
        <taxon>Bacteria</taxon>
        <taxon>Bacillati</taxon>
        <taxon>Mycoplasmatota</taxon>
        <taxon>Mollicutes</taxon>
        <taxon>Acholeplasmatales</taxon>
        <taxon>Acholeplasmataceae</taxon>
        <taxon>Haploplasma</taxon>
    </lineage>
</organism>
<dbReference type="GO" id="GO:0008233">
    <property type="term" value="F:peptidase activity"/>
    <property type="evidence" value="ECO:0007669"/>
    <property type="project" value="UniProtKB-KW"/>
</dbReference>